<feature type="region of interest" description="Disordered" evidence="2">
    <location>
        <begin position="85"/>
        <end position="150"/>
    </location>
</feature>
<gene>
    <name evidence="4" type="ORF">CcCBS67573_g06459</name>
</gene>
<evidence type="ECO:0000256" key="1">
    <source>
        <dbReference type="SAM" id="Coils"/>
    </source>
</evidence>
<feature type="compositionally biased region" description="Basic and acidic residues" evidence="2">
    <location>
        <begin position="216"/>
        <end position="228"/>
    </location>
</feature>
<feature type="compositionally biased region" description="Polar residues" evidence="2">
    <location>
        <begin position="850"/>
        <end position="867"/>
    </location>
</feature>
<feature type="region of interest" description="Disordered" evidence="2">
    <location>
        <begin position="211"/>
        <end position="255"/>
    </location>
</feature>
<feature type="coiled-coil region" evidence="1">
    <location>
        <begin position="2106"/>
        <end position="2140"/>
    </location>
</feature>
<keyword evidence="5" id="KW-1185">Reference proteome</keyword>
<protein>
    <recommendedName>
        <fullName evidence="3">Band 7 domain-containing protein</fullName>
    </recommendedName>
</protein>
<feature type="compositionally biased region" description="Basic and acidic residues" evidence="2">
    <location>
        <begin position="522"/>
        <end position="531"/>
    </location>
</feature>
<feature type="compositionally biased region" description="Polar residues" evidence="2">
    <location>
        <begin position="894"/>
        <end position="905"/>
    </location>
</feature>
<dbReference type="OrthoDB" id="10381365at2759"/>
<feature type="region of interest" description="Disordered" evidence="2">
    <location>
        <begin position="1388"/>
        <end position="1463"/>
    </location>
</feature>
<evidence type="ECO:0000313" key="5">
    <source>
        <dbReference type="Proteomes" id="UP000320333"/>
    </source>
</evidence>
<organism evidence="4 5">
    <name type="scientific">Chytriomyces confervae</name>
    <dbReference type="NCBI Taxonomy" id="246404"/>
    <lineage>
        <taxon>Eukaryota</taxon>
        <taxon>Fungi</taxon>
        <taxon>Fungi incertae sedis</taxon>
        <taxon>Chytridiomycota</taxon>
        <taxon>Chytridiomycota incertae sedis</taxon>
        <taxon>Chytridiomycetes</taxon>
        <taxon>Chytridiales</taxon>
        <taxon>Chytriomycetaceae</taxon>
        <taxon>Chytriomyces</taxon>
    </lineage>
</organism>
<dbReference type="InterPro" id="IPR001107">
    <property type="entry name" value="Band_7"/>
</dbReference>
<feature type="compositionally biased region" description="Basic and acidic residues" evidence="2">
    <location>
        <begin position="1635"/>
        <end position="1644"/>
    </location>
</feature>
<dbReference type="Proteomes" id="UP000320333">
    <property type="component" value="Unassembled WGS sequence"/>
</dbReference>
<feature type="compositionally biased region" description="Polar residues" evidence="2">
    <location>
        <begin position="1"/>
        <end position="13"/>
    </location>
</feature>
<feature type="region of interest" description="Disordered" evidence="2">
    <location>
        <begin position="512"/>
        <end position="531"/>
    </location>
</feature>
<dbReference type="Pfam" id="PF01145">
    <property type="entry name" value="Band_7"/>
    <property type="match status" value="1"/>
</dbReference>
<feature type="region of interest" description="Disordered" evidence="2">
    <location>
        <begin position="1627"/>
        <end position="1672"/>
    </location>
</feature>
<evidence type="ECO:0000259" key="3">
    <source>
        <dbReference type="Pfam" id="PF01145"/>
    </source>
</evidence>
<accession>A0A507F3B1</accession>
<dbReference type="STRING" id="246404.A0A507F3B1"/>
<feature type="compositionally biased region" description="Polar residues" evidence="2">
    <location>
        <begin position="1414"/>
        <end position="1445"/>
    </location>
</feature>
<comment type="caution">
    <text evidence="4">The sequence shown here is derived from an EMBL/GenBank/DDBJ whole genome shotgun (WGS) entry which is preliminary data.</text>
</comment>
<reference evidence="4 5" key="1">
    <citation type="journal article" date="2019" name="Sci. Rep.">
        <title>Comparative genomics of chytrid fungi reveal insights into the obligate biotrophic and pathogenic lifestyle of Synchytrium endobioticum.</title>
        <authorList>
            <person name="van de Vossenberg B.T.L.H."/>
            <person name="Warris S."/>
            <person name="Nguyen H.D.T."/>
            <person name="van Gent-Pelzer M.P.E."/>
            <person name="Joly D.L."/>
            <person name="van de Geest H.C."/>
            <person name="Bonants P.J.M."/>
            <person name="Smith D.S."/>
            <person name="Levesque C.A."/>
            <person name="van der Lee T.A.J."/>
        </authorList>
    </citation>
    <scope>NUCLEOTIDE SEQUENCE [LARGE SCALE GENOMIC DNA]</scope>
    <source>
        <strain evidence="4 5">CBS 675.73</strain>
    </source>
</reference>
<feature type="compositionally biased region" description="Basic and acidic residues" evidence="2">
    <location>
        <begin position="124"/>
        <end position="143"/>
    </location>
</feature>
<name>A0A507F3B1_9FUNG</name>
<feature type="coiled-coil region" evidence="1">
    <location>
        <begin position="610"/>
        <end position="644"/>
    </location>
</feature>
<evidence type="ECO:0000256" key="2">
    <source>
        <dbReference type="SAM" id="MobiDB-lite"/>
    </source>
</evidence>
<feature type="coiled-coil region" evidence="1">
    <location>
        <begin position="378"/>
        <end position="475"/>
    </location>
</feature>
<dbReference type="EMBL" id="QEAP01000277">
    <property type="protein sequence ID" value="TPX70731.1"/>
    <property type="molecule type" value="Genomic_DNA"/>
</dbReference>
<feature type="region of interest" description="Disordered" evidence="2">
    <location>
        <begin position="849"/>
        <end position="869"/>
    </location>
</feature>
<evidence type="ECO:0000313" key="4">
    <source>
        <dbReference type="EMBL" id="TPX70731.1"/>
    </source>
</evidence>
<feature type="region of interest" description="Disordered" evidence="2">
    <location>
        <begin position="1"/>
        <end position="40"/>
    </location>
</feature>
<proteinExistence type="predicted"/>
<feature type="coiled-coil region" evidence="1">
    <location>
        <begin position="1714"/>
        <end position="1836"/>
    </location>
</feature>
<feature type="compositionally biased region" description="Polar residues" evidence="2">
    <location>
        <begin position="238"/>
        <end position="252"/>
    </location>
</feature>
<keyword evidence="1" id="KW-0175">Coiled coil</keyword>
<sequence>MDSSKARGSSTTEPGRRTKRTSSITAADFNRKIDAPVQPDIPKSFAEERNQTIESDATVASSNLVSSRNPGLPRKVVLEDIKRRSVGQNAKEAISKPANFKEATGSQFGDKEKTAQSNVASVKNDGENVKTDEETRGAGKESQLETQSEILRLQKERDAAVSDCRELISKLKEAENVSKTELEKAASRAAVSSLEKEALEKRIQDLEHALISSRTNEMEDREMNESKSSRSRQRFGKSVSSIKQDQHTQTEASGDEYESLENLLLELQTENASLVKSQQSIMEKLQDSVKKVAHYKTLHENAERLADENLNECIVELQGNEQWLLDEITAKDMEIACLSKQLDQSMIRLARTERSQIRKLRDTEIIFKREETRMIEKIEALEADVSVLTEAKTAAEKQTTAKINALESQIKGLKSAIQPSSVPSELQLKVTTLQNELTSKDRQIAEMRAASDSMMDLQKQNSESLKAEVETLKNRLLLVEAGHLQYREDADITISGLKKQITELLEMDRPDASLDRIEDESSDKLDTSESNRRREVNFFKSRMESLLIVEAEKEKSIHALKLNIQEIEETNSASISNLNAEIFQLSQKLEQRDGEQKVLVDLVREKNDAKLQLILENEKLMDTIKEHEKLSREAKKTASAKQQQSSVAIQINGTEFDEKRMGLESRISELEATADRDVSEISRLNNVIRIQSHNANSLEASKTDLESQIQAKNLLLSDQEDAIDRLSKELATTSLQAGQAVERVENLELRLEEMARVQAADPSSVNDSLFEVDRLQDEINALRAQLEATTKLLTEERQSLEAEKERRLTLLSEHLIQVARLEMMIEAASTFGALNDSASFNRNSMEDDFTCSSQDNSDPTYAQSEGSRSCGGLNFERAESLEAHFEEVPKRPESNSNVPRSQSETVLDAPKPEALNISLERGESEKQLFSKDEKQTLTQDEESSYIFTVQDIKSRNRADSFKSSQIPLFLLPGAILEERPSQFSLDGVCNSSEEMRPTSSQPNLPHVIKSVKQEMRKNLKNMNNLTKAASPEKNTPSDDSEDAIVDIGSFTGVNEWELPERWDSCFIVAVKTNLKDALVELDRAMRHDKNCDYSLISKIRPSTFGKIQVSENEIALWSQDDSISISIQAGHYLNIYKRVQWIGNFEINKPIRASGLLACYVSTNEAAVVIDPENRVFVARSPGFAAYSLEGSLQLVEFVDLKDFGKDSECYERLLDGSRGALLGWKKNVFSTNGSEIPVATFYAVPKTSLLFLKRGSQLLQLKSGIHVITNPENAFHGFFLTEGTAKFPTKPVYTTDGIEVVMEVNLEYRLDSALLLAANYSSPLEALVTPTQSAVHALVSRLTYQQFQRSQRAEGEAPSKNEGWLDELKSATLEELQKEAQLLGIHVSMEPQDPTTPTDNRGADEAEFRSPQLAPQKQMNLKVSTNAPISSLSGRTPQTTSALTASPQSASPRRRSNSFTASEINSRKHWELPSPQILHPTIIDNPIEYHTNIPELKPPVFIEETEESSHENHQLASAEAPEAAVTLPKFQETIEELLANEKWLIDEITQKNKELELQTRLSNESQLKLARVERALLRSESRLSSPTHKDKALSPTNCERGAFLSPGGASFGRLCSISAENLPRFSNCEASDGGEERNRKQDTHIGQNSTAKETESESHSPSSTAQLQQNNTVPLESYQLLQTKLSECESMLLEFEGNEKWLLEEITGKDEEMGRLNKQVLRLANKVVGLEKQMGNKDRTIAKLQSDAATTQSKLETMLAERETMRLADDRLKKTQEADTKLLKTRIVEMEKEAIQKEEKLNSLQHQLRELEDCLKKANQENETSKLSIHQFENALFEATAHLKTDPKQGLHLKRLDDRLEPVVSSLETNLVARTEVEQVPTAFEISPPTSTDESHHIDGEQTLKTCDGTMTDVTDAHENDAFSGELPSREQTTSSDSYELRELHTTPHAADGNNTTRCSPEARSDCSELTEARICESLQNAENETKDSDEQSGAGFSAQAQAFSDLMAAAVEVVSALREAERLIVSAIGQIAERHDRVADGLEIAFISPPGPLEERVIPTVSEKEKIAFEEMAVYCNQLKAAIDAINSSDSRSRVINEENCQKLVKSEQANSDLQNNLSILQNDLSILQQQYSNERARNANAPSVDEVTVFLCASIGIAVLTAIPVKVVTFQRRLSEVEGRLAESLDGEKLEKRTHGLELILSEQTSALIDRIRELETAICSKLDGLSQLEHEWSRYLASPMEDCRSGSLPATMSCESNSNLSKLHVLEADGETLFVREVRLSEPSIPDNAPPASISSSAAEVFCDAQQSAAASCGDLLEIKPSRLSEPLQTHMYHLEENQYSLDDLLASLDGEHFPTLSPDNQPSPTLSLESGIFESEASTNVTRRESDQLGVIAQHSLDVGETRNAGLKTPVGVRKSVKPSDALAHRRYEPYV</sequence>
<feature type="coiled-coil region" evidence="1">
    <location>
        <begin position="709"/>
        <end position="806"/>
    </location>
</feature>
<feature type="region of interest" description="Disordered" evidence="2">
    <location>
        <begin position="885"/>
        <end position="912"/>
    </location>
</feature>
<feature type="domain" description="Band 7" evidence="3">
    <location>
        <begin position="1261"/>
        <end position="1415"/>
    </location>
</feature>